<dbReference type="Pfam" id="PF01541">
    <property type="entry name" value="GIY-YIG"/>
    <property type="match status" value="1"/>
</dbReference>
<feature type="domain" description="GIY-YIG" evidence="1">
    <location>
        <begin position="182"/>
        <end position="275"/>
    </location>
</feature>
<dbReference type="InterPro" id="IPR000305">
    <property type="entry name" value="GIY-YIG_endonuc"/>
</dbReference>
<accession>A0A3E0DHL6</accession>
<organism evidence="2 3">
    <name type="scientific">Marinomonas pollencensis</name>
    <dbReference type="NCBI Taxonomy" id="491954"/>
    <lineage>
        <taxon>Bacteria</taxon>
        <taxon>Pseudomonadati</taxon>
        <taxon>Pseudomonadota</taxon>
        <taxon>Gammaproteobacteria</taxon>
        <taxon>Oceanospirillales</taxon>
        <taxon>Oceanospirillaceae</taxon>
        <taxon>Marinomonas</taxon>
    </lineage>
</organism>
<evidence type="ECO:0000313" key="3">
    <source>
        <dbReference type="Proteomes" id="UP000256542"/>
    </source>
</evidence>
<dbReference type="Proteomes" id="UP000256542">
    <property type="component" value="Unassembled WGS sequence"/>
</dbReference>
<protein>
    <submittedName>
        <fullName evidence="2">GIY-YIG catalytic domain-containing protein</fullName>
    </submittedName>
</protein>
<dbReference type="EMBL" id="QUNG01000010">
    <property type="protein sequence ID" value="REG82162.1"/>
    <property type="molecule type" value="Genomic_DNA"/>
</dbReference>
<dbReference type="AlphaFoldDB" id="A0A3E0DHL6"/>
<dbReference type="RefSeq" id="WP_181903097.1">
    <property type="nucleotide sequence ID" value="NZ_QUNG01000010.1"/>
</dbReference>
<keyword evidence="3" id="KW-1185">Reference proteome</keyword>
<evidence type="ECO:0000313" key="2">
    <source>
        <dbReference type="EMBL" id="REG82162.1"/>
    </source>
</evidence>
<sequence>MQNSHMTSKDISLNEILRLDNLSNIKIRFNLMFDGNWSPADFYKNADHETMLNGQYWNYSKNKSFKVGQINLGFIKIDDNLWLLFHVGKVTKDLNILNGMGYEFESLPEYEKYCGRLIIRYKNKSQNMVRLAESVIDDCLIEQILPDKFDNDLFPGYENIDLSWSDLTRVISKEAWKAALANQKGVYLITDTSNGKMYVGSAYGENMILGRWNSYVISCHGGNIDLKNLDPSHIKENFRYSVLDIFKSTADDKVILSRETWWKKILKTREFGYNSN</sequence>
<gene>
    <name evidence="2" type="ORF">DFP81_11049</name>
</gene>
<name>A0A3E0DHL6_9GAMM</name>
<comment type="caution">
    <text evidence="2">The sequence shown here is derived from an EMBL/GenBank/DDBJ whole genome shotgun (WGS) entry which is preliminary data.</text>
</comment>
<proteinExistence type="predicted"/>
<dbReference type="Gene3D" id="3.40.1440.10">
    <property type="entry name" value="GIY-YIG endonuclease"/>
    <property type="match status" value="1"/>
</dbReference>
<dbReference type="InterPro" id="IPR035901">
    <property type="entry name" value="GIY-YIG_endonuc_sf"/>
</dbReference>
<evidence type="ECO:0000259" key="1">
    <source>
        <dbReference type="PROSITE" id="PS50164"/>
    </source>
</evidence>
<reference evidence="2 3" key="1">
    <citation type="submission" date="2018-08" db="EMBL/GenBank/DDBJ databases">
        <title>Genomic Encyclopedia of Type Strains, Phase III (KMG-III): the genomes of soil and plant-associated and newly described type strains.</title>
        <authorList>
            <person name="Whitman W."/>
        </authorList>
    </citation>
    <scope>NUCLEOTIDE SEQUENCE [LARGE SCALE GENOMIC DNA]</scope>
    <source>
        <strain evidence="2 3">CECT 7375</strain>
    </source>
</reference>
<dbReference type="PROSITE" id="PS50164">
    <property type="entry name" value="GIY_YIG"/>
    <property type="match status" value="1"/>
</dbReference>
<dbReference type="CDD" id="cd10446">
    <property type="entry name" value="GIY-YIG_unchar_1"/>
    <property type="match status" value="1"/>
</dbReference>
<dbReference type="SUPFAM" id="SSF82771">
    <property type="entry name" value="GIY-YIG endonuclease"/>
    <property type="match status" value="1"/>
</dbReference>